<name>V8C823_9HELI</name>
<gene>
    <name evidence="1" type="ORF">HMPREF2086_01358</name>
</gene>
<keyword evidence="2" id="KW-1185">Reference proteome</keyword>
<sequence length="54" mass="6480">MSNEKNEWWKIMIKMCVDMCRYLLWFCVFFITHPLAPSAREGELVRLSLAREGE</sequence>
<dbReference type="EMBL" id="AZJI01000005">
    <property type="protein sequence ID" value="ETD23553.1"/>
    <property type="molecule type" value="Genomic_DNA"/>
</dbReference>
<accession>V8C823</accession>
<proteinExistence type="predicted"/>
<dbReference type="AlphaFoldDB" id="V8C823"/>
<evidence type="ECO:0000313" key="1">
    <source>
        <dbReference type="EMBL" id="ETD23553.1"/>
    </source>
</evidence>
<organism evidence="1 2">
    <name type="scientific">Helicobacter macacae MIT 99-5501</name>
    <dbReference type="NCBI Taxonomy" id="1357400"/>
    <lineage>
        <taxon>Bacteria</taxon>
        <taxon>Pseudomonadati</taxon>
        <taxon>Campylobacterota</taxon>
        <taxon>Epsilonproteobacteria</taxon>
        <taxon>Campylobacterales</taxon>
        <taxon>Helicobacteraceae</taxon>
        <taxon>Helicobacter</taxon>
    </lineage>
</organism>
<protein>
    <submittedName>
        <fullName evidence="1">Uncharacterized protein</fullName>
    </submittedName>
</protein>
<dbReference type="PATRIC" id="fig|1357400.3.peg.1820"/>
<dbReference type="RefSeq" id="WP_023928100.1">
    <property type="nucleotide sequence ID" value="NZ_KI669454.1"/>
</dbReference>
<comment type="caution">
    <text evidence="1">The sequence shown here is derived from an EMBL/GenBank/DDBJ whole genome shotgun (WGS) entry which is preliminary data.</text>
</comment>
<dbReference type="HOGENOM" id="CLU_3044074_0_0_7"/>
<dbReference type="Proteomes" id="UP000018731">
    <property type="component" value="Unassembled WGS sequence"/>
</dbReference>
<reference evidence="1 2" key="1">
    <citation type="journal article" date="2014" name="Genome Announc.">
        <title>Draft genome sequences of six enterohepatic helicobacter species isolated from humans and one from rhesus macaques.</title>
        <authorList>
            <person name="Shen Z."/>
            <person name="Sheh A."/>
            <person name="Young S.K."/>
            <person name="Abouelliel A."/>
            <person name="Ward D.V."/>
            <person name="Earl A.M."/>
            <person name="Fox J.G."/>
        </authorList>
    </citation>
    <scope>NUCLEOTIDE SEQUENCE [LARGE SCALE GENOMIC DNA]</scope>
    <source>
        <strain evidence="1 2">MIT 99-5501</strain>
    </source>
</reference>
<evidence type="ECO:0000313" key="2">
    <source>
        <dbReference type="Proteomes" id="UP000018731"/>
    </source>
</evidence>